<organism evidence="3 4">
    <name type="scientific">Fadolivirus FV1/VV64</name>
    <dbReference type="NCBI Taxonomy" id="3070911"/>
    <lineage>
        <taxon>Viruses</taxon>
        <taxon>Varidnaviria</taxon>
        <taxon>Bamfordvirae</taxon>
        <taxon>Nucleocytoviricota</taxon>
        <taxon>Megaviricetes</taxon>
        <taxon>Imitervirales</taxon>
        <taxon>Mimiviridae</taxon>
        <taxon>Klosneuvirinae</taxon>
        <taxon>Fadolivirus</taxon>
        <taxon>Fadolivirus algeromassiliense</taxon>
    </lineage>
</organism>
<dbReference type="PROSITE" id="PS00639">
    <property type="entry name" value="THIOL_PROTEASE_HIS"/>
    <property type="match status" value="1"/>
</dbReference>
<dbReference type="Pfam" id="PF00112">
    <property type="entry name" value="Peptidase_C1"/>
    <property type="match status" value="1"/>
</dbReference>
<dbReference type="GO" id="GO:0008234">
    <property type="term" value="F:cysteine-type peptidase activity"/>
    <property type="evidence" value="ECO:0007669"/>
    <property type="project" value="InterPro"/>
</dbReference>
<protein>
    <submittedName>
        <fullName evidence="3">Peptidase C1a</fullName>
    </submittedName>
</protein>
<feature type="domain" description="Peptidase C1A papain C-terminal" evidence="2">
    <location>
        <begin position="32"/>
        <end position="231"/>
    </location>
</feature>
<keyword evidence="4" id="KW-1185">Reference proteome</keyword>
<evidence type="ECO:0000313" key="3">
    <source>
        <dbReference type="EMBL" id="QKF93587.1"/>
    </source>
</evidence>
<evidence type="ECO:0000259" key="2">
    <source>
        <dbReference type="SMART" id="SM00645"/>
    </source>
</evidence>
<dbReference type="Gene3D" id="3.90.70.10">
    <property type="entry name" value="Cysteine proteinases"/>
    <property type="match status" value="1"/>
</dbReference>
<dbReference type="SUPFAM" id="SSF54001">
    <property type="entry name" value="Cysteine proteinases"/>
    <property type="match status" value="1"/>
</dbReference>
<dbReference type="Proteomes" id="UP001162001">
    <property type="component" value="Segment"/>
</dbReference>
<reference evidence="3 4" key="1">
    <citation type="submission" date="2020-04" db="EMBL/GenBank/DDBJ databases">
        <title>Advantages and limits of metagenomic assembly and binning of a giant virus.</title>
        <authorList>
            <person name="Schulz F."/>
            <person name="Andreani J."/>
            <person name="Francis R."/>
            <person name="Boudjemaa H."/>
            <person name="Bou Khalil J.Y."/>
            <person name="Lee J."/>
            <person name="La Scola B."/>
            <person name="Woyke T."/>
        </authorList>
    </citation>
    <scope>NUCLEOTIDE SEQUENCE [LARGE SCALE GENOMIC DNA]</scope>
    <source>
        <strain evidence="3 4">FV1/VV64</strain>
    </source>
</reference>
<dbReference type="InterPro" id="IPR013128">
    <property type="entry name" value="Peptidase_C1A"/>
</dbReference>
<evidence type="ECO:0000313" key="4">
    <source>
        <dbReference type="Proteomes" id="UP001162001"/>
    </source>
</evidence>
<evidence type="ECO:0000256" key="1">
    <source>
        <dbReference type="ARBA" id="ARBA00008455"/>
    </source>
</evidence>
<dbReference type="InterPro" id="IPR025660">
    <property type="entry name" value="Pept_his_AS"/>
</dbReference>
<proteinExistence type="inferred from homology"/>
<comment type="similarity">
    <text evidence="1">Belongs to the peptidase C1 family.</text>
</comment>
<gene>
    <name evidence="3" type="ORF">Fadolivirus_1_129</name>
</gene>
<dbReference type="InterPro" id="IPR038765">
    <property type="entry name" value="Papain-like_cys_pep_sf"/>
</dbReference>
<sequence length="259" mass="29680">MTTYKCGALRSPHSDKDLIAEHIYPKTKDLSLPVILDLRPELLHVRDQGSQGSCVAQSTACMKEWQEKKDVQLGEYMSPQFIYNNRSNYPEEGMYGRNAMEIISTLGCCTEYTYHYGTIETNDKIKQSAFDEAIKYKIKSYAKVNTIDTVKTALYKNGPCIILFPCYNYTAQFWIKNKPDEEESGHCVTIVGYNEEGFIIRNSWGKSWADGGYTMYPYEQFGIHWEIWTSIDDSSPIPDPHPSDPDPDNQNKKNCCIIV</sequence>
<name>A0A7D3QTT1_9VIRU</name>
<accession>A0A7D3QTT1</accession>
<dbReference type="EMBL" id="MT418680">
    <property type="protein sequence ID" value="QKF93587.1"/>
    <property type="molecule type" value="Genomic_DNA"/>
</dbReference>
<dbReference type="InterPro" id="IPR000668">
    <property type="entry name" value="Peptidase_C1A_C"/>
</dbReference>
<dbReference type="GO" id="GO:0006508">
    <property type="term" value="P:proteolysis"/>
    <property type="evidence" value="ECO:0007669"/>
    <property type="project" value="InterPro"/>
</dbReference>
<dbReference type="SMART" id="SM00645">
    <property type="entry name" value="Pept_C1"/>
    <property type="match status" value="1"/>
</dbReference>
<dbReference type="PANTHER" id="PTHR12411">
    <property type="entry name" value="CYSTEINE PROTEASE FAMILY C1-RELATED"/>
    <property type="match status" value="1"/>
</dbReference>
<dbReference type="CDD" id="cd02619">
    <property type="entry name" value="Peptidase_C1"/>
    <property type="match status" value="1"/>
</dbReference>